<comment type="caution">
    <text evidence="2">The sequence shown here is derived from an EMBL/GenBank/DDBJ whole genome shotgun (WGS) entry which is preliminary data.</text>
</comment>
<proteinExistence type="predicted"/>
<keyword evidence="3" id="KW-1185">Reference proteome</keyword>
<evidence type="ECO:0000256" key="1">
    <source>
        <dbReference type="SAM" id="MobiDB-lite"/>
    </source>
</evidence>
<gene>
    <name evidence="2" type="ORF">VTK73DRAFT_4116</name>
</gene>
<dbReference type="Proteomes" id="UP001586593">
    <property type="component" value="Unassembled WGS sequence"/>
</dbReference>
<feature type="compositionally biased region" description="Basic and acidic residues" evidence="1">
    <location>
        <begin position="27"/>
        <end position="39"/>
    </location>
</feature>
<reference evidence="2 3" key="1">
    <citation type="journal article" date="2024" name="Commun. Biol.">
        <title>Comparative genomic analysis of thermophilic fungi reveals convergent evolutionary adaptations and gene losses.</title>
        <authorList>
            <person name="Steindorff A.S."/>
            <person name="Aguilar-Pontes M.V."/>
            <person name="Robinson A.J."/>
            <person name="Andreopoulos B."/>
            <person name="LaButti K."/>
            <person name="Kuo A."/>
            <person name="Mondo S."/>
            <person name="Riley R."/>
            <person name="Otillar R."/>
            <person name="Haridas S."/>
            <person name="Lipzen A."/>
            <person name="Grimwood J."/>
            <person name="Schmutz J."/>
            <person name="Clum A."/>
            <person name="Reid I.D."/>
            <person name="Moisan M.C."/>
            <person name="Butler G."/>
            <person name="Nguyen T.T.M."/>
            <person name="Dewar K."/>
            <person name="Conant G."/>
            <person name="Drula E."/>
            <person name="Henrissat B."/>
            <person name="Hansel C."/>
            <person name="Singer S."/>
            <person name="Hutchinson M.I."/>
            <person name="de Vries R.P."/>
            <person name="Natvig D.O."/>
            <person name="Powell A.J."/>
            <person name="Tsang A."/>
            <person name="Grigoriev I.V."/>
        </authorList>
    </citation>
    <scope>NUCLEOTIDE SEQUENCE [LARGE SCALE GENOMIC DNA]</scope>
    <source>
        <strain evidence="2 3">ATCC 24622</strain>
    </source>
</reference>
<evidence type="ECO:0000313" key="2">
    <source>
        <dbReference type="EMBL" id="KAL1839149.1"/>
    </source>
</evidence>
<dbReference type="EMBL" id="JAZHXJ010002378">
    <property type="protein sequence ID" value="KAL1839149.1"/>
    <property type="molecule type" value="Genomic_DNA"/>
</dbReference>
<evidence type="ECO:0000313" key="3">
    <source>
        <dbReference type="Proteomes" id="UP001586593"/>
    </source>
</evidence>
<sequence length="101" mass="10207">MKSKAEDSPKYSCGDQLSWAPHPGGRPSKDRAERGRWLNEEGLLAMSWAGSPPSSRALAGAAVAGRGAGKRSASGTTWAPRASGPGLAVARGCSSAKGVSA</sequence>
<organism evidence="2 3">
    <name type="scientific">Phialemonium thermophilum</name>
    <dbReference type="NCBI Taxonomy" id="223376"/>
    <lineage>
        <taxon>Eukaryota</taxon>
        <taxon>Fungi</taxon>
        <taxon>Dikarya</taxon>
        <taxon>Ascomycota</taxon>
        <taxon>Pezizomycotina</taxon>
        <taxon>Sordariomycetes</taxon>
        <taxon>Sordariomycetidae</taxon>
        <taxon>Cephalothecales</taxon>
        <taxon>Cephalothecaceae</taxon>
        <taxon>Phialemonium</taxon>
    </lineage>
</organism>
<feature type="compositionally biased region" description="Low complexity" evidence="1">
    <location>
        <begin position="54"/>
        <end position="75"/>
    </location>
</feature>
<feature type="region of interest" description="Disordered" evidence="1">
    <location>
        <begin position="1"/>
        <end position="101"/>
    </location>
</feature>
<name>A0ABR3VBS4_9PEZI</name>
<accession>A0ABR3VBS4</accession>
<protein>
    <submittedName>
        <fullName evidence="2">Uncharacterized protein</fullName>
    </submittedName>
</protein>